<accession>A0A9W2ZFC9</accession>
<protein>
    <submittedName>
        <fullName evidence="2">Uncharacterized protein LOC129924037</fullName>
    </submittedName>
</protein>
<dbReference type="GeneID" id="129924037"/>
<reference evidence="2" key="1">
    <citation type="submission" date="2025-08" db="UniProtKB">
        <authorList>
            <consortium name="RefSeq"/>
        </authorList>
    </citation>
    <scope>IDENTIFICATION</scope>
</reference>
<dbReference type="AlphaFoldDB" id="A0A9W2ZFC9"/>
<dbReference type="RefSeq" id="XP_055873624.1">
    <property type="nucleotide sequence ID" value="XM_056017649.1"/>
</dbReference>
<organism evidence="1 2">
    <name type="scientific">Biomphalaria glabrata</name>
    <name type="common">Bloodfluke planorb</name>
    <name type="synonym">Freshwater snail</name>
    <dbReference type="NCBI Taxonomy" id="6526"/>
    <lineage>
        <taxon>Eukaryota</taxon>
        <taxon>Metazoa</taxon>
        <taxon>Spiralia</taxon>
        <taxon>Lophotrochozoa</taxon>
        <taxon>Mollusca</taxon>
        <taxon>Gastropoda</taxon>
        <taxon>Heterobranchia</taxon>
        <taxon>Euthyneura</taxon>
        <taxon>Panpulmonata</taxon>
        <taxon>Hygrophila</taxon>
        <taxon>Lymnaeoidea</taxon>
        <taxon>Planorbidae</taxon>
        <taxon>Biomphalaria</taxon>
    </lineage>
</organism>
<sequence length="138" mass="15661">MKQSAIDLSGFPKLILRLYSRWNCTVRVCTDGLTSFRNFVNKLVAVRPLTPTRFFHEELFYGPKLASGYRWTYHLKSKETFTVLVILMTGRLKAETFTAVPVSGWGKEYIIVTLRSDIGSGGTVIIDRRQGLRRAADA</sequence>
<gene>
    <name evidence="2" type="primary">LOC129924037</name>
</gene>
<evidence type="ECO:0000313" key="2">
    <source>
        <dbReference type="RefSeq" id="XP_055873624.1"/>
    </source>
</evidence>
<proteinExistence type="predicted"/>
<dbReference type="OrthoDB" id="6214061at2759"/>
<evidence type="ECO:0000313" key="1">
    <source>
        <dbReference type="Proteomes" id="UP001165740"/>
    </source>
</evidence>
<keyword evidence="1" id="KW-1185">Reference proteome</keyword>
<name>A0A9W2ZFC9_BIOGL</name>
<dbReference type="Proteomes" id="UP001165740">
    <property type="component" value="Chromosome 18"/>
</dbReference>